<reference evidence="5 6" key="1">
    <citation type="submission" date="2017-03" db="EMBL/GenBank/DDBJ databases">
        <authorList>
            <person name="Afonso C.L."/>
            <person name="Miller P.J."/>
            <person name="Scott M.A."/>
            <person name="Spackman E."/>
            <person name="Goraichik I."/>
            <person name="Dimitrov K.M."/>
            <person name="Suarez D.L."/>
            <person name="Swayne D.E."/>
        </authorList>
    </citation>
    <scope>NUCLEOTIDE SEQUENCE [LARGE SCALE GENOMIC DNA]</scope>
    <source>
        <strain evidence="5 6">CECT 8620</strain>
    </source>
</reference>
<keyword evidence="3" id="KW-0067">ATP-binding</keyword>
<dbReference type="RefSeq" id="WP_085835426.1">
    <property type="nucleotide sequence ID" value="NZ_FWFS01000002.1"/>
</dbReference>
<feature type="domain" description="Carboxyltransferase" evidence="4">
    <location>
        <begin position="28"/>
        <end position="305"/>
    </location>
</feature>
<dbReference type="GO" id="GO:0005524">
    <property type="term" value="F:ATP binding"/>
    <property type="evidence" value="ECO:0007669"/>
    <property type="project" value="UniProtKB-KW"/>
</dbReference>
<dbReference type="AlphaFoldDB" id="A0A1Y5RSW3"/>
<dbReference type="Pfam" id="PF02626">
    <property type="entry name" value="CT_A_B"/>
    <property type="match status" value="1"/>
</dbReference>
<evidence type="ECO:0000256" key="3">
    <source>
        <dbReference type="ARBA" id="ARBA00022840"/>
    </source>
</evidence>
<protein>
    <submittedName>
        <fullName evidence="5">KipI antagonist</fullName>
    </submittedName>
</protein>
<dbReference type="InterPro" id="IPR003778">
    <property type="entry name" value="CT_A_B"/>
</dbReference>
<keyword evidence="1" id="KW-0547">Nucleotide-binding</keyword>
<proteinExistence type="predicted"/>
<dbReference type="Proteomes" id="UP000193862">
    <property type="component" value="Unassembled WGS sequence"/>
</dbReference>
<dbReference type="NCBIfam" id="TIGR00724">
    <property type="entry name" value="urea_amlyse_rel"/>
    <property type="match status" value="1"/>
</dbReference>
<keyword evidence="2" id="KW-0378">Hydrolase</keyword>
<evidence type="ECO:0000256" key="2">
    <source>
        <dbReference type="ARBA" id="ARBA00022801"/>
    </source>
</evidence>
<dbReference type="SUPFAM" id="SSF50891">
    <property type="entry name" value="Cyclophilin-like"/>
    <property type="match status" value="1"/>
</dbReference>
<gene>
    <name evidence="5" type="primary">kipA</name>
    <name evidence="5" type="ORF">AQS8620_00663</name>
</gene>
<name>A0A1Y5RSW3_9RHOB</name>
<evidence type="ECO:0000259" key="4">
    <source>
        <dbReference type="SMART" id="SM00797"/>
    </source>
</evidence>
<dbReference type="EMBL" id="FWFS01000002">
    <property type="protein sequence ID" value="SLN23436.1"/>
    <property type="molecule type" value="Genomic_DNA"/>
</dbReference>
<evidence type="ECO:0000313" key="5">
    <source>
        <dbReference type="EMBL" id="SLN23436.1"/>
    </source>
</evidence>
<keyword evidence="6" id="KW-1185">Reference proteome</keyword>
<organism evidence="5 6">
    <name type="scientific">Aquimixticola soesokkakensis</name>
    <dbReference type="NCBI Taxonomy" id="1519096"/>
    <lineage>
        <taxon>Bacteria</taxon>
        <taxon>Pseudomonadati</taxon>
        <taxon>Pseudomonadota</taxon>
        <taxon>Alphaproteobacteria</taxon>
        <taxon>Rhodobacterales</taxon>
        <taxon>Paracoccaceae</taxon>
        <taxon>Aquimixticola</taxon>
    </lineage>
</organism>
<evidence type="ECO:0000313" key="6">
    <source>
        <dbReference type="Proteomes" id="UP000193862"/>
    </source>
</evidence>
<dbReference type="InterPro" id="IPR052708">
    <property type="entry name" value="PxpC"/>
</dbReference>
<dbReference type="InterPro" id="IPR029000">
    <property type="entry name" value="Cyclophilin-like_dom_sf"/>
</dbReference>
<dbReference type="Gene3D" id="2.40.100.10">
    <property type="entry name" value="Cyclophilin-like"/>
    <property type="match status" value="1"/>
</dbReference>
<accession>A0A1Y5RSW3</accession>
<sequence>MSAQARLSVLSAGPLVSVQDLGRAGLRQFGVSCAGAVDAPAARLANALCANAPAAALLEFAGLGGSFATSRDLRFAVTGGACDIRIGARQLPAYESHVLRAGETLRIGAMSDAVWGYLALAGGIDVPCVLGARATHLRTGLGGVAGRCLRAGDQLVLGPASEDSPCLAPGAQTAPDSGPIRLVLGPQDRQFAPEALERLREAVFIVTPQRDRMAMVLDGPPLVAPAGHDIVSDGTVAGVLQVPASGKPIVLLAESQTTGGYPKIATVISADLPRLAQMAVGAQVRFQIIDRDSAEDIAIAARAREHRLFATLRPKIRRDLSSAFLLSQELVGGIFDPDAVLSPPDS</sequence>
<evidence type="ECO:0000256" key="1">
    <source>
        <dbReference type="ARBA" id="ARBA00022741"/>
    </source>
</evidence>
<dbReference type="PANTHER" id="PTHR43309">
    <property type="entry name" value="5-OXOPROLINASE SUBUNIT C"/>
    <property type="match status" value="1"/>
</dbReference>
<dbReference type="GO" id="GO:0016787">
    <property type="term" value="F:hydrolase activity"/>
    <property type="evidence" value="ECO:0007669"/>
    <property type="project" value="UniProtKB-KW"/>
</dbReference>
<dbReference type="PANTHER" id="PTHR43309:SF5">
    <property type="entry name" value="5-OXOPROLINASE SUBUNIT C"/>
    <property type="match status" value="1"/>
</dbReference>
<dbReference type="OrthoDB" id="9768696at2"/>
<dbReference type="SMART" id="SM00797">
    <property type="entry name" value="AHS2"/>
    <property type="match status" value="1"/>
</dbReference>